<protein>
    <submittedName>
        <fullName evidence="1">Uncharacterized protein</fullName>
    </submittedName>
</protein>
<name>A0A813EA64_POLGL</name>
<comment type="caution">
    <text evidence="1">The sequence shown here is derived from an EMBL/GenBank/DDBJ whole genome shotgun (WGS) entry which is preliminary data.</text>
</comment>
<proteinExistence type="predicted"/>
<dbReference type="Proteomes" id="UP000654075">
    <property type="component" value="Unassembled WGS sequence"/>
</dbReference>
<evidence type="ECO:0000313" key="2">
    <source>
        <dbReference type="Proteomes" id="UP000654075"/>
    </source>
</evidence>
<accession>A0A813EA64</accession>
<dbReference type="EMBL" id="CAJNNV010008238">
    <property type="protein sequence ID" value="CAE8595948.1"/>
    <property type="molecule type" value="Genomic_DNA"/>
</dbReference>
<keyword evidence="2" id="KW-1185">Reference proteome</keyword>
<organism evidence="1 2">
    <name type="scientific">Polarella glacialis</name>
    <name type="common">Dinoflagellate</name>
    <dbReference type="NCBI Taxonomy" id="89957"/>
    <lineage>
        <taxon>Eukaryota</taxon>
        <taxon>Sar</taxon>
        <taxon>Alveolata</taxon>
        <taxon>Dinophyceae</taxon>
        <taxon>Suessiales</taxon>
        <taxon>Suessiaceae</taxon>
        <taxon>Polarella</taxon>
    </lineage>
</organism>
<dbReference type="AlphaFoldDB" id="A0A813EA64"/>
<dbReference type="OMA" id="GPMAAFQ"/>
<feature type="non-terminal residue" evidence="1">
    <location>
        <position position="1"/>
    </location>
</feature>
<gene>
    <name evidence="1" type="ORF">PGLA1383_LOCUS14432</name>
</gene>
<sequence length="156" mass="16309">MEAKAAAKALADLGKLGKDLAFDTALLTSLPAALSKEPAARGNFDQLVITQIESELQKHVAAVTGILEAGAPEREVRAAKVTAAKSVADVAAVRETACKDALKDAQAAQKEAEKTQTAAIKAVKLFGSEMKQVATDLQEAKDSLQEFQSGPMAAFQ</sequence>
<reference evidence="1" key="1">
    <citation type="submission" date="2021-02" db="EMBL/GenBank/DDBJ databases">
        <authorList>
            <person name="Dougan E. K."/>
            <person name="Rhodes N."/>
            <person name="Thang M."/>
            <person name="Chan C."/>
        </authorList>
    </citation>
    <scope>NUCLEOTIDE SEQUENCE</scope>
</reference>
<evidence type="ECO:0000313" key="1">
    <source>
        <dbReference type="EMBL" id="CAE8595948.1"/>
    </source>
</evidence>